<reference evidence="2 3" key="1">
    <citation type="journal article" date="2021" name="Elife">
        <title>Chloroplast acquisition without the gene transfer in kleptoplastic sea slugs, Plakobranchus ocellatus.</title>
        <authorList>
            <person name="Maeda T."/>
            <person name="Takahashi S."/>
            <person name="Yoshida T."/>
            <person name="Shimamura S."/>
            <person name="Takaki Y."/>
            <person name="Nagai Y."/>
            <person name="Toyoda A."/>
            <person name="Suzuki Y."/>
            <person name="Arimoto A."/>
            <person name="Ishii H."/>
            <person name="Satoh N."/>
            <person name="Nishiyama T."/>
            <person name="Hasebe M."/>
            <person name="Maruyama T."/>
            <person name="Minagawa J."/>
            <person name="Obokata J."/>
            <person name="Shigenobu S."/>
        </authorList>
    </citation>
    <scope>NUCLEOTIDE SEQUENCE [LARGE SCALE GENOMIC DNA]</scope>
</reference>
<proteinExistence type="predicted"/>
<gene>
    <name evidence="2" type="ORF">PoB_001425300</name>
</gene>
<protein>
    <submittedName>
        <fullName evidence="2">Uncharacterized protein</fullName>
    </submittedName>
</protein>
<evidence type="ECO:0000313" key="3">
    <source>
        <dbReference type="Proteomes" id="UP000735302"/>
    </source>
</evidence>
<dbReference type="EMBL" id="BLXT01001780">
    <property type="protein sequence ID" value="GFN87747.1"/>
    <property type="molecule type" value="Genomic_DNA"/>
</dbReference>
<name>A0AAV3YZF0_9GAST</name>
<dbReference type="Proteomes" id="UP000735302">
    <property type="component" value="Unassembled WGS sequence"/>
</dbReference>
<evidence type="ECO:0000256" key="1">
    <source>
        <dbReference type="SAM" id="MobiDB-lite"/>
    </source>
</evidence>
<sequence>MRKIQTPEPRQKIPAGFKAGALAKCHKHSISYDDDDDDDIDDNDDDDHDPVRNKVTSDSPSGRGAGGGNQTSDRGVPADLKADLLASAPPTSHMIYNPLHWLQTNDLITTQIATDCISLEFVPTGFVALPELK</sequence>
<feature type="region of interest" description="Disordered" evidence="1">
    <location>
        <begin position="30"/>
        <end position="81"/>
    </location>
</feature>
<comment type="caution">
    <text evidence="2">The sequence shown here is derived from an EMBL/GenBank/DDBJ whole genome shotgun (WGS) entry which is preliminary data.</text>
</comment>
<evidence type="ECO:0000313" key="2">
    <source>
        <dbReference type="EMBL" id="GFN87747.1"/>
    </source>
</evidence>
<feature type="compositionally biased region" description="Acidic residues" evidence="1">
    <location>
        <begin position="32"/>
        <end position="48"/>
    </location>
</feature>
<dbReference type="AlphaFoldDB" id="A0AAV3YZF0"/>
<organism evidence="2 3">
    <name type="scientific">Plakobranchus ocellatus</name>
    <dbReference type="NCBI Taxonomy" id="259542"/>
    <lineage>
        <taxon>Eukaryota</taxon>
        <taxon>Metazoa</taxon>
        <taxon>Spiralia</taxon>
        <taxon>Lophotrochozoa</taxon>
        <taxon>Mollusca</taxon>
        <taxon>Gastropoda</taxon>
        <taxon>Heterobranchia</taxon>
        <taxon>Euthyneura</taxon>
        <taxon>Panpulmonata</taxon>
        <taxon>Sacoglossa</taxon>
        <taxon>Placobranchoidea</taxon>
        <taxon>Plakobranchidae</taxon>
        <taxon>Plakobranchus</taxon>
    </lineage>
</organism>
<keyword evidence="3" id="KW-1185">Reference proteome</keyword>
<accession>A0AAV3YZF0</accession>